<evidence type="ECO:0000313" key="1">
    <source>
        <dbReference type="EMBL" id="MCC9631731.1"/>
    </source>
</evidence>
<organism evidence="1 2">
    <name type="scientific">Blastopirellula sediminis</name>
    <dbReference type="NCBI Taxonomy" id="2894196"/>
    <lineage>
        <taxon>Bacteria</taxon>
        <taxon>Pseudomonadati</taxon>
        <taxon>Planctomycetota</taxon>
        <taxon>Planctomycetia</taxon>
        <taxon>Pirellulales</taxon>
        <taxon>Pirellulaceae</taxon>
        <taxon>Blastopirellula</taxon>
    </lineage>
</organism>
<dbReference type="Proteomes" id="UP001139103">
    <property type="component" value="Unassembled WGS sequence"/>
</dbReference>
<comment type="caution">
    <text evidence="1">The sequence shown here is derived from an EMBL/GenBank/DDBJ whole genome shotgun (WGS) entry which is preliminary data.</text>
</comment>
<keyword evidence="2" id="KW-1185">Reference proteome</keyword>
<dbReference type="AlphaFoldDB" id="A0A9X1MRW1"/>
<reference evidence="1" key="1">
    <citation type="submission" date="2021-11" db="EMBL/GenBank/DDBJ databases">
        <title>Genome sequence.</title>
        <authorList>
            <person name="Sun Q."/>
        </authorList>
    </citation>
    <scope>NUCLEOTIDE SEQUENCE</scope>
    <source>
        <strain evidence="1">JC732</strain>
    </source>
</reference>
<evidence type="ECO:0000313" key="2">
    <source>
        <dbReference type="Proteomes" id="UP001139103"/>
    </source>
</evidence>
<protein>
    <submittedName>
        <fullName evidence="1">Uncharacterized protein</fullName>
    </submittedName>
</protein>
<proteinExistence type="predicted"/>
<dbReference type="RefSeq" id="WP_230224214.1">
    <property type="nucleotide sequence ID" value="NZ_JAJKFT010000010.1"/>
</dbReference>
<gene>
    <name evidence="1" type="ORF">LOC68_25325</name>
</gene>
<sequence>MKKQQIETIRNAALSFREAIVACKSSEFNLWLMRDFPSGACTTTCDLLGLFFDEQGITGVEVAEGIYRSPERTHNWLEVDGLAVDITASQFPDHHLPVYVVNIEIWRNEFQHQFSSPWILPHFPELPGRDSQFNFDYQMICSRLVMPKTK</sequence>
<name>A0A9X1MRW1_9BACT</name>
<dbReference type="EMBL" id="JAJKFT010000010">
    <property type="protein sequence ID" value="MCC9631731.1"/>
    <property type="molecule type" value="Genomic_DNA"/>
</dbReference>
<accession>A0A9X1MRW1</accession>